<dbReference type="Pfam" id="PF13518">
    <property type="entry name" value="HTH_28"/>
    <property type="match status" value="1"/>
</dbReference>
<dbReference type="AlphaFoldDB" id="A0A6N7XW67"/>
<gene>
    <name evidence="2" type="ORF">FYJ83_04485</name>
    <name evidence="3" type="ORF">FYJ83_18960</name>
</gene>
<keyword evidence="4" id="KW-1185">Reference proteome</keyword>
<dbReference type="InterPro" id="IPR055247">
    <property type="entry name" value="InsJ-like_HTH"/>
</dbReference>
<dbReference type="Proteomes" id="UP000469523">
    <property type="component" value="Unassembled WGS sequence"/>
</dbReference>
<dbReference type="SUPFAM" id="SSF88659">
    <property type="entry name" value="Sigma3 and sigma4 domains of RNA polymerase sigma factors"/>
    <property type="match status" value="1"/>
</dbReference>
<sequence>MIKLDQKAEILMKYFRENMSQRAIAREMKVSRTTVRKYIN</sequence>
<accession>A0A6N7XW67</accession>
<name>A0A6N7XW67_9FIRM</name>
<dbReference type="EMBL" id="VUNQ01000089">
    <property type="protein sequence ID" value="MSU03542.1"/>
    <property type="molecule type" value="Genomic_DNA"/>
</dbReference>
<reference evidence="2 4" key="1">
    <citation type="submission" date="2019-09" db="EMBL/GenBank/DDBJ databases">
        <title>In-depth cultivation of the pig gut microbiome towards novel bacterial diversity and tailored functional studies.</title>
        <authorList>
            <person name="Wylensek D."/>
            <person name="Hitch T.C.A."/>
            <person name="Clavel T."/>
        </authorList>
    </citation>
    <scope>NUCLEOTIDE SEQUENCE [LARGE SCALE GENOMIC DNA]</scope>
    <source>
        <strain evidence="2 4">WCA3-693-APC-4?</strain>
    </source>
</reference>
<proteinExistence type="predicted"/>
<feature type="domain" description="Insertion element IS150 protein InsJ-like helix-turn-helix" evidence="1">
    <location>
        <begin position="6"/>
        <end position="39"/>
    </location>
</feature>
<dbReference type="RefSeq" id="WP_154439151.1">
    <property type="nucleotide sequence ID" value="NZ_VUNQ01000007.1"/>
</dbReference>
<evidence type="ECO:0000259" key="1">
    <source>
        <dbReference type="Pfam" id="PF13518"/>
    </source>
</evidence>
<organism evidence="2 4">
    <name type="scientific">Tissierella pigra</name>
    <dbReference type="NCBI Taxonomy" id="2607614"/>
    <lineage>
        <taxon>Bacteria</taxon>
        <taxon>Bacillati</taxon>
        <taxon>Bacillota</taxon>
        <taxon>Tissierellia</taxon>
        <taxon>Tissierellales</taxon>
        <taxon>Tissierellaceae</taxon>
        <taxon>Tissierella</taxon>
    </lineage>
</organism>
<feature type="non-terminal residue" evidence="2">
    <location>
        <position position="40"/>
    </location>
</feature>
<dbReference type="EMBL" id="VUNQ01000007">
    <property type="protein sequence ID" value="MSU00725.1"/>
    <property type="molecule type" value="Genomic_DNA"/>
</dbReference>
<evidence type="ECO:0000313" key="3">
    <source>
        <dbReference type="EMBL" id="MSU03542.1"/>
    </source>
</evidence>
<comment type="caution">
    <text evidence="2">The sequence shown here is derived from an EMBL/GenBank/DDBJ whole genome shotgun (WGS) entry which is preliminary data.</text>
</comment>
<protein>
    <submittedName>
        <fullName evidence="2">Helix-turn-helix domain-containing protein</fullName>
    </submittedName>
</protein>
<dbReference type="Gene3D" id="1.10.10.60">
    <property type="entry name" value="Homeodomain-like"/>
    <property type="match status" value="1"/>
</dbReference>
<evidence type="ECO:0000313" key="4">
    <source>
        <dbReference type="Proteomes" id="UP000469523"/>
    </source>
</evidence>
<evidence type="ECO:0000313" key="2">
    <source>
        <dbReference type="EMBL" id="MSU00725.1"/>
    </source>
</evidence>
<dbReference type="InterPro" id="IPR013324">
    <property type="entry name" value="RNA_pol_sigma_r3/r4-like"/>
</dbReference>